<dbReference type="SUPFAM" id="SSF53328">
    <property type="entry name" value="Formyltransferase"/>
    <property type="match status" value="1"/>
</dbReference>
<feature type="domain" description="Formyl transferase N-terminal" evidence="5">
    <location>
        <begin position="2"/>
        <end position="188"/>
    </location>
</feature>
<dbReference type="Gene3D" id="3.40.50.170">
    <property type="entry name" value="Formyl transferase, N-terminal domain"/>
    <property type="match status" value="1"/>
</dbReference>
<feature type="binding site" evidence="4">
    <location>
        <position position="58"/>
    </location>
    <ligand>
        <name>(6R)-10-formyltetrahydrofolate</name>
        <dbReference type="ChEBI" id="CHEBI:195366"/>
    </ligand>
</feature>
<organism evidence="6 7">
    <name type="scientific">Dokdonia sinensis</name>
    <dbReference type="NCBI Taxonomy" id="2479847"/>
    <lineage>
        <taxon>Bacteria</taxon>
        <taxon>Pseudomonadati</taxon>
        <taxon>Bacteroidota</taxon>
        <taxon>Flavobacteriia</taxon>
        <taxon>Flavobacteriales</taxon>
        <taxon>Flavobacteriaceae</taxon>
        <taxon>Dokdonia</taxon>
    </lineage>
</organism>
<sequence length="196" mass="22139">MKRIVIFASGNGTNAQRIVEYFKDRTDARVVQLLSNNPRAKVLERARGLDISALSFNRQAFYKTDDVLNLLKTTAPDVIVLAGFLWLFPEKIIHAFPNKVINIHPALLPDFGGKGMYGMNVHEAVSAFAKAHSEQKHYTGITIHKVTPEYDKGEYLFQAKVEVTQNDTPETIAEKVHQLEYAHFPEVIASFLKKNN</sequence>
<evidence type="ECO:0000313" key="6">
    <source>
        <dbReference type="EMBL" id="RMB63264.1"/>
    </source>
</evidence>
<comment type="pathway">
    <text evidence="1 4">Purine metabolism; IMP biosynthesis via de novo pathway; N(2)-formyl-N(1)-(5-phospho-D-ribosyl)glycinamide from N(1)-(5-phospho-D-ribosyl)glycinamide (10-formyl THF route): step 1/1.</text>
</comment>
<gene>
    <name evidence="4" type="primary">purN</name>
    <name evidence="6" type="ORF">EAX61_02390</name>
</gene>
<evidence type="ECO:0000313" key="7">
    <source>
        <dbReference type="Proteomes" id="UP000281985"/>
    </source>
</evidence>
<dbReference type="EMBL" id="REFV01000002">
    <property type="protein sequence ID" value="RMB63264.1"/>
    <property type="molecule type" value="Genomic_DNA"/>
</dbReference>
<dbReference type="HAMAP" id="MF_01930">
    <property type="entry name" value="PurN"/>
    <property type="match status" value="1"/>
</dbReference>
<keyword evidence="3 4" id="KW-0658">Purine biosynthesis</keyword>
<evidence type="ECO:0000259" key="5">
    <source>
        <dbReference type="Pfam" id="PF00551"/>
    </source>
</evidence>
<feature type="active site" description="Proton donor" evidence="4">
    <location>
        <position position="104"/>
    </location>
</feature>
<dbReference type="EC" id="2.1.2.2" evidence="4"/>
<comment type="similarity">
    <text evidence="4">Belongs to the GART family.</text>
</comment>
<dbReference type="GO" id="GO:0004644">
    <property type="term" value="F:phosphoribosylglycinamide formyltransferase activity"/>
    <property type="evidence" value="ECO:0007669"/>
    <property type="project" value="UniProtKB-UniRule"/>
</dbReference>
<proteinExistence type="inferred from homology"/>
<evidence type="ECO:0000256" key="2">
    <source>
        <dbReference type="ARBA" id="ARBA00022679"/>
    </source>
</evidence>
<dbReference type="InterPro" id="IPR036477">
    <property type="entry name" value="Formyl_transf_N_sf"/>
</dbReference>
<dbReference type="InterPro" id="IPR004607">
    <property type="entry name" value="GART"/>
</dbReference>
<dbReference type="PANTHER" id="PTHR43369">
    <property type="entry name" value="PHOSPHORIBOSYLGLYCINAMIDE FORMYLTRANSFERASE"/>
    <property type="match status" value="1"/>
</dbReference>
<evidence type="ECO:0000256" key="1">
    <source>
        <dbReference type="ARBA" id="ARBA00005054"/>
    </source>
</evidence>
<dbReference type="PANTHER" id="PTHR43369:SF2">
    <property type="entry name" value="PHOSPHORIBOSYLGLYCINAMIDE FORMYLTRANSFERASE"/>
    <property type="match status" value="1"/>
</dbReference>
<dbReference type="CDD" id="cd08645">
    <property type="entry name" value="FMT_core_GART"/>
    <property type="match status" value="1"/>
</dbReference>
<reference evidence="6 7" key="1">
    <citation type="submission" date="2018-10" db="EMBL/GenBank/DDBJ databases">
        <title>Dokdonia luteus sp. nov., isolated from sea water.</title>
        <authorList>
            <person name="Zhou L.Y."/>
            <person name="Du Z.J."/>
        </authorList>
    </citation>
    <scope>NUCLEOTIDE SEQUENCE [LARGE SCALE GENOMIC DNA]</scope>
    <source>
        <strain evidence="6 7">SH27</strain>
    </source>
</reference>
<evidence type="ECO:0000256" key="3">
    <source>
        <dbReference type="ARBA" id="ARBA00022755"/>
    </source>
</evidence>
<dbReference type="OrthoDB" id="9806170at2"/>
<dbReference type="Proteomes" id="UP000281985">
    <property type="component" value="Unassembled WGS sequence"/>
</dbReference>
<dbReference type="AlphaFoldDB" id="A0A3M0GET4"/>
<name>A0A3M0GET4_9FLAO</name>
<feature type="binding site" evidence="4">
    <location>
        <position position="102"/>
    </location>
    <ligand>
        <name>(6R)-10-formyltetrahydrofolate</name>
        <dbReference type="ChEBI" id="CHEBI:195366"/>
    </ligand>
</feature>
<protein>
    <recommendedName>
        <fullName evidence="4">Phosphoribosylglycinamide formyltransferase</fullName>
        <ecNumber evidence="4">2.1.2.2</ecNumber>
    </recommendedName>
    <alternativeName>
        <fullName evidence="4">5'-phosphoribosylglycinamide transformylase</fullName>
    </alternativeName>
    <alternativeName>
        <fullName evidence="4">GAR transformylase</fullName>
        <shortName evidence="4">GART</shortName>
    </alternativeName>
</protein>
<evidence type="ECO:0000256" key="4">
    <source>
        <dbReference type="HAMAP-Rule" id="MF_01930"/>
    </source>
</evidence>
<dbReference type="GO" id="GO:0005829">
    <property type="term" value="C:cytosol"/>
    <property type="evidence" value="ECO:0007669"/>
    <property type="project" value="TreeGrafter"/>
</dbReference>
<keyword evidence="2 4" id="KW-0808">Transferase</keyword>
<dbReference type="GO" id="GO:0006189">
    <property type="term" value="P:'de novo' IMP biosynthetic process"/>
    <property type="evidence" value="ECO:0007669"/>
    <property type="project" value="UniProtKB-UniRule"/>
</dbReference>
<comment type="function">
    <text evidence="4">Catalyzes the transfer of a formyl group from 10-formyltetrahydrofolate to 5-phospho-ribosyl-glycinamide (GAR), producing 5-phospho-ribosyl-N-formylglycinamide (FGAR) and tetrahydrofolate.</text>
</comment>
<feature type="binding site" evidence="4">
    <location>
        <begin position="12"/>
        <end position="14"/>
    </location>
    <ligand>
        <name>N(1)-(5-phospho-beta-D-ribosyl)glycinamide</name>
        <dbReference type="ChEBI" id="CHEBI:143788"/>
    </ligand>
</feature>
<comment type="caution">
    <text evidence="6">The sequence shown here is derived from an EMBL/GenBank/DDBJ whole genome shotgun (WGS) entry which is preliminary data.</text>
</comment>
<keyword evidence="7" id="KW-1185">Reference proteome</keyword>
<feature type="site" description="Raises pKa of active site His" evidence="4">
    <location>
        <position position="151"/>
    </location>
</feature>
<comment type="caution">
    <text evidence="4">Lacks conserved residue(s) required for the propagation of feature annotation.</text>
</comment>
<dbReference type="RefSeq" id="WP_121916066.1">
    <property type="nucleotide sequence ID" value="NZ_REFV01000002.1"/>
</dbReference>
<dbReference type="InterPro" id="IPR002376">
    <property type="entry name" value="Formyl_transf_N"/>
</dbReference>
<dbReference type="Pfam" id="PF00551">
    <property type="entry name" value="Formyl_trans_N"/>
    <property type="match status" value="1"/>
</dbReference>
<accession>A0A3M0GET4</accession>
<comment type="catalytic activity">
    <reaction evidence="4">
        <text>N(1)-(5-phospho-beta-D-ribosyl)glycinamide + (6R)-10-formyltetrahydrofolate = N(2)-formyl-N(1)-(5-phospho-beta-D-ribosyl)glycinamide + (6S)-5,6,7,8-tetrahydrofolate + H(+)</text>
        <dbReference type="Rhea" id="RHEA:15053"/>
        <dbReference type="ChEBI" id="CHEBI:15378"/>
        <dbReference type="ChEBI" id="CHEBI:57453"/>
        <dbReference type="ChEBI" id="CHEBI:143788"/>
        <dbReference type="ChEBI" id="CHEBI:147286"/>
        <dbReference type="ChEBI" id="CHEBI:195366"/>
        <dbReference type="EC" id="2.1.2.2"/>
    </reaction>
</comment>
<dbReference type="UniPathway" id="UPA00074">
    <property type="reaction ID" value="UER00126"/>
</dbReference>